<feature type="transmembrane region" description="Helical" evidence="4">
    <location>
        <begin position="176"/>
        <end position="197"/>
    </location>
</feature>
<feature type="transmembrane region" description="Helical" evidence="4">
    <location>
        <begin position="463"/>
        <end position="487"/>
    </location>
</feature>
<evidence type="ECO:0000313" key="8">
    <source>
        <dbReference type="Proteomes" id="UP001375743"/>
    </source>
</evidence>
<evidence type="ECO:0000256" key="2">
    <source>
        <dbReference type="ARBA" id="ARBA00022989"/>
    </source>
</evidence>
<keyword evidence="3 4" id="KW-0472">Membrane</keyword>
<dbReference type="NCBIfam" id="NF003477">
    <property type="entry name" value="PRK05122.1"/>
    <property type="match status" value="1"/>
</dbReference>
<feature type="transmembrane region" description="Helical" evidence="4">
    <location>
        <begin position="275"/>
        <end position="297"/>
    </location>
</feature>
<feature type="transmembrane region" description="Helical" evidence="4">
    <location>
        <begin position="143"/>
        <end position="164"/>
    </location>
</feature>
<dbReference type="EMBL" id="JBBLZC010000006">
    <property type="protein sequence ID" value="MEK0083031.1"/>
    <property type="molecule type" value="Genomic_DNA"/>
</dbReference>
<comment type="similarity">
    <text evidence="4">Belongs to the major facilitator superfamily. YfcJ family.</text>
</comment>
<feature type="transmembrane region" description="Helical" evidence="4">
    <location>
        <begin position="303"/>
        <end position="322"/>
    </location>
</feature>
<accession>A0ABU8XPA1</accession>
<reference evidence="7 8" key="1">
    <citation type="submission" date="2024-01" db="EMBL/GenBank/DDBJ databases">
        <title>Multi-omics insights into the function and evolution of sodium benzoate biodegradation pathways in Benzoatithermus flavus gen. nov., sp. nov. from hot spring.</title>
        <authorList>
            <person name="Hu C.-J."/>
            <person name="Li W.-J."/>
        </authorList>
    </citation>
    <scope>NUCLEOTIDE SEQUENCE [LARGE SCALE GENOMIC DNA]</scope>
    <source>
        <strain evidence="7 8">SYSU G07066</strain>
    </source>
</reference>
<feature type="region of interest" description="Disordered" evidence="5">
    <location>
        <begin position="56"/>
        <end position="101"/>
    </location>
</feature>
<organism evidence="7 8">
    <name type="scientific">Benzoatithermus flavus</name>
    <dbReference type="NCBI Taxonomy" id="3108223"/>
    <lineage>
        <taxon>Bacteria</taxon>
        <taxon>Pseudomonadati</taxon>
        <taxon>Pseudomonadota</taxon>
        <taxon>Alphaproteobacteria</taxon>
        <taxon>Geminicoccales</taxon>
        <taxon>Geminicoccaceae</taxon>
        <taxon>Benzoatithermus</taxon>
    </lineage>
</organism>
<dbReference type="SUPFAM" id="SSF103473">
    <property type="entry name" value="MFS general substrate transporter"/>
    <property type="match status" value="1"/>
</dbReference>
<keyword evidence="4" id="KW-1003">Cell membrane</keyword>
<keyword evidence="4" id="KW-0813">Transport</keyword>
<comment type="caution">
    <text evidence="7">The sequence shown here is derived from an EMBL/GenBank/DDBJ whole genome shotgun (WGS) entry which is preliminary data.</text>
</comment>
<evidence type="ECO:0000259" key="6">
    <source>
        <dbReference type="PROSITE" id="PS50850"/>
    </source>
</evidence>
<feature type="transmembrane region" description="Helical" evidence="4">
    <location>
        <begin position="209"/>
        <end position="232"/>
    </location>
</feature>
<feature type="transmembrane region" description="Helical" evidence="4">
    <location>
        <begin position="431"/>
        <end position="451"/>
    </location>
</feature>
<dbReference type="InterPro" id="IPR036259">
    <property type="entry name" value="MFS_trans_sf"/>
</dbReference>
<sequence length="522" mass="53322">MKRLAALPPARAQQDTPVERERATTTANLGAVPPALARYMPVTLSRILGSARIRRHGIAASPREPSRTARADSPARRARTAFRLGTPRGLDQPWRSDVGGPRLAVPPPLSARPHQRMVFLPVTTTMPLTASGPPTSPGTLARLLPIMAVVLIAFLVIGLALPVLPLHVHRGLGLGTFMVGLITGSQFAASLVSRVWSGHYADSRGARRAVVAGLLAAAAAGLLYLLSLLFVGAPVVSVTILLLGRALLGGAESFVITGALSWGLALVDPQSAGRVIAWVGMAMFAALALGAPAGSALYADHGFTAIALATALAPIGTLLLVAPLRPTAPLHRDRPAFARMLGAVWMPGLGAAFGSVGFGAIIAFGSLLFAERGWSPVWLAFSTFAACLIAARVIGGHLPDRFGGARVALVCASIEAVGLALVWLAPSRIWAAVGAGLAGFGYSLVYPGLGVEAVRRAPPQSRGAAMGAFTACLDLALGVSGPALGLIAGGAGLGTVFLTSTLVVLGAAAVAMRLLRASSPAG</sequence>
<evidence type="ECO:0000313" key="7">
    <source>
        <dbReference type="EMBL" id="MEK0083031.1"/>
    </source>
</evidence>
<feature type="transmembrane region" description="Helical" evidence="4">
    <location>
        <begin position="407"/>
        <end position="425"/>
    </location>
</feature>
<evidence type="ECO:0000256" key="4">
    <source>
        <dbReference type="HAMAP-Rule" id="MF_02091"/>
    </source>
</evidence>
<dbReference type="Gene3D" id="1.20.1250.20">
    <property type="entry name" value="MFS general substrate transporter like domains"/>
    <property type="match status" value="1"/>
</dbReference>
<dbReference type="InterPro" id="IPR052714">
    <property type="entry name" value="MFS_Exporter"/>
</dbReference>
<feature type="transmembrane region" description="Helical" evidence="4">
    <location>
        <begin position="493"/>
        <end position="515"/>
    </location>
</feature>
<keyword evidence="1 4" id="KW-0812">Transmembrane</keyword>
<dbReference type="Proteomes" id="UP001375743">
    <property type="component" value="Unassembled WGS sequence"/>
</dbReference>
<feature type="domain" description="Major facilitator superfamily (MFS) profile" evidence="6">
    <location>
        <begin position="302"/>
        <end position="522"/>
    </location>
</feature>
<proteinExistence type="inferred from homology"/>
<evidence type="ECO:0000256" key="5">
    <source>
        <dbReference type="SAM" id="MobiDB-lite"/>
    </source>
</evidence>
<evidence type="ECO:0000256" key="1">
    <source>
        <dbReference type="ARBA" id="ARBA00022692"/>
    </source>
</evidence>
<dbReference type="PANTHER" id="PTHR23531">
    <property type="entry name" value="QUINOLENE RESISTANCE PROTEIN NORA"/>
    <property type="match status" value="1"/>
</dbReference>
<dbReference type="NCBIfam" id="NF009048">
    <property type="entry name" value="PRK12382.1"/>
    <property type="match status" value="1"/>
</dbReference>
<dbReference type="InterPro" id="IPR037541">
    <property type="entry name" value="MFS_YfcJ"/>
</dbReference>
<feature type="transmembrane region" description="Helical" evidence="4">
    <location>
        <begin position="238"/>
        <end position="263"/>
    </location>
</feature>
<gene>
    <name evidence="7" type="ORF">U1T56_07705</name>
</gene>
<keyword evidence="2 4" id="KW-1133">Transmembrane helix</keyword>
<feature type="transmembrane region" description="Helical" evidence="4">
    <location>
        <begin position="343"/>
        <end position="370"/>
    </location>
</feature>
<feature type="region of interest" description="Disordered" evidence="5">
    <location>
        <begin position="1"/>
        <end position="25"/>
    </location>
</feature>
<keyword evidence="4" id="KW-0997">Cell inner membrane</keyword>
<protein>
    <recommendedName>
        <fullName evidence="4">Uncharacterized MFS-type transporter U1T56_07705</fullName>
    </recommendedName>
</protein>
<dbReference type="InterPro" id="IPR020846">
    <property type="entry name" value="MFS_dom"/>
</dbReference>
<dbReference type="HAMAP" id="MF_02091">
    <property type="entry name" value="MFS_YfcJ"/>
    <property type="match status" value="1"/>
</dbReference>
<name>A0ABU8XPA1_9PROT</name>
<dbReference type="PROSITE" id="PS50850">
    <property type="entry name" value="MFS"/>
    <property type="match status" value="1"/>
</dbReference>
<evidence type="ECO:0000256" key="3">
    <source>
        <dbReference type="ARBA" id="ARBA00023136"/>
    </source>
</evidence>
<dbReference type="PANTHER" id="PTHR23531:SF1">
    <property type="entry name" value="QUINOLENE RESISTANCE PROTEIN NORA"/>
    <property type="match status" value="1"/>
</dbReference>
<keyword evidence="8" id="KW-1185">Reference proteome</keyword>
<dbReference type="InterPro" id="IPR011701">
    <property type="entry name" value="MFS"/>
</dbReference>
<feature type="transmembrane region" description="Helical" evidence="4">
    <location>
        <begin position="376"/>
        <end position="395"/>
    </location>
</feature>
<dbReference type="Pfam" id="PF07690">
    <property type="entry name" value="MFS_1"/>
    <property type="match status" value="2"/>
</dbReference>
<comment type="subcellular location">
    <subcellularLocation>
        <location evidence="4">Cell inner membrane</location>
        <topology evidence="4">Multi-pass membrane protein</topology>
    </subcellularLocation>
</comment>
<feature type="compositionally biased region" description="Basic and acidic residues" evidence="5">
    <location>
        <begin position="64"/>
        <end position="75"/>
    </location>
</feature>